<dbReference type="Gene3D" id="1.20.1610.10">
    <property type="entry name" value="alpha-1,2-mannosidases domains"/>
    <property type="match status" value="1"/>
</dbReference>
<dbReference type="GO" id="GO:0030246">
    <property type="term" value="F:carbohydrate binding"/>
    <property type="evidence" value="ECO:0007669"/>
    <property type="project" value="InterPro"/>
</dbReference>
<dbReference type="GO" id="GO:0005829">
    <property type="term" value="C:cytosol"/>
    <property type="evidence" value="ECO:0007669"/>
    <property type="project" value="TreeGrafter"/>
</dbReference>
<dbReference type="Gene3D" id="2.70.98.10">
    <property type="match status" value="1"/>
</dbReference>
<dbReference type="PROSITE" id="PS51257">
    <property type="entry name" value="PROKAR_LIPOPROTEIN"/>
    <property type="match status" value="1"/>
</dbReference>
<protein>
    <submittedName>
        <fullName evidence="6">Glycoside hydrolase family 92 protein</fullName>
    </submittedName>
</protein>
<comment type="cofactor">
    <cofactor evidence="1">
        <name>Ca(2+)</name>
        <dbReference type="ChEBI" id="CHEBI:29108"/>
    </cofactor>
</comment>
<dbReference type="GO" id="GO:0005975">
    <property type="term" value="P:carbohydrate metabolic process"/>
    <property type="evidence" value="ECO:0007669"/>
    <property type="project" value="InterPro"/>
</dbReference>
<dbReference type="OrthoDB" id="9804511at2"/>
<dbReference type="SUPFAM" id="SSF48208">
    <property type="entry name" value="Six-hairpin glycosidases"/>
    <property type="match status" value="1"/>
</dbReference>
<dbReference type="RefSeq" id="WP_138363294.1">
    <property type="nucleotide sequence ID" value="NZ_VCEJ01000002.1"/>
</dbReference>
<dbReference type="EMBL" id="VCEJ01000002">
    <property type="protein sequence ID" value="TLV02085.1"/>
    <property type="molecule type" value="Genomic_DNA"/>
</dbReference>
<dbReference type="InterPro" id="IPR012939">
    <property type="entry name" value="Glyco_hydro_92"/>
</dbReference>
<proteinExistence type="predicted"/>
<dbReference type="Pfam" id="PF07971">
    <property type="entry name" value="Glyco_hydro_92"/>
    <property type="match status" value="1"/>
</dbReference>
<dbReference type="Proteomes" id="UP000306402">
    <property type="component" value="Unassembled WGS sequence"/>
</dbReference>
<organism evidence="6 7">
    <name type="scientific">Dyadobacter luticola</name>
    <dbReference type="NCBI Taxonomy" id="1979387"/>
    <lineage>
        <taxon>Bacteria</taxon>
        <taxon>Pseudomonadati</taxon>
        <taxon>Bacteroidota</taxon>
        <taxon>Cytophagia</taxon>
        <taxon>Cytophagales</taxon>
        <taxon>Spirosomataceae</taxon>
        <taxon>Dyadobacter</taxon>
    </lineage>
</organism>
<keyword evidence="6" id="KW-0378">Hydrolase</keyword>
<dbReference type="PANTHER" id="PTHR12143:SF39">
    <property type="entry name" value="SECRETED PROTEIN"/>
    <property type="match status" value="1"/>
</dbReference>
<keyword evidence="7" id="KW-1185">Reference proteome</keyword>
<dbReference type="Gene3D" id="1.20.1050.60">
    <property type="entry name" value="alpha-1,2-mannosidase"/>
    <property type="match status" value="1"/>
</dbReference>
<dbReference type="InterPro" id="IPR005887">
    <property type="entry name" value="GH92_a_mannosidase_put"/>
</dbReference>
<dbReference type="FunFam" id="3.30.2080.10:FF:000001">
    <property type="entry name" value="Alpha-1,2-mannosidase subfamily"/>
    <property type="match status" value="1"/>
</dbReference>
<feature type="domain" description="Glycosyl hydrolase family 92" evidence="4">
    <location>
        <begin position="327"/>
        <end position="778"/>
    </location>
</feature>
<dbReference type="AlphaFoldDB" id="A0A5R9L161"/>
<evidence type="ECO:0000259" key="5">
    <source>
        <dbReference type="Pfam" id="PF17678"/>
    </source>
</evidence>
<accession>A0A5R9L161</accession>
<evidence type="ECO:0000256" key="2">
    <source>
        <dbReference type="ARBA" id="ARBA00011245"/>
    </source>
</evidence>
<feature type="domain" description="Glycosyl hydrolase family 92 N-terminal" evidence="5">
    <location>
        <begin position="44"/>
        <end position="321"/>
    </location>
</feature>
<name>A0A5R9L161_9BACT</name>
<evidence type="ECO:0000313" key="6">
    <source>
        <dbReference type="EMBL" id="TLV02085.1"/>
    </source>
</evidence>
<keyword evidence="3" id="KW-0106">Calcium</keyword>
<dbReference type="Gene3D" id="3.30.2080.10">
    <property type="entry name" value="GH92 mannosidase domain"/>
    <property type="match status" value="1"/>
</dbReference>
<reference evidence="6 7" key="1">
    <citation type="submission" date="2019-05" db="EMBL/GenBank/DDBJ databases">
        <authorList>
            <person name="Qu J.-H."/>
        </authorList>
    </citation>
    <scope>NUCLEOTIDE SEQUENCE [LARGE SCALE GENOMIC DNA]</scope>
    <source>
        <strain evidence="6 7">T17</strain>
    </source>
</reference>
<evidence type="ECO:0000313" key="7">
    <source>
        <dbReference type="Proteomes" id="UP000306402"/>
    </source>
</evidence>
<dbReference type="Pfam" id="PF17678">
    <property type="entry name" value="Glyco_hydro_92N"/>
    <property type="match status" value="1"/>
</dbReference>
<dbReference type="PANTHER" id="PTHR12143">
    <property type="entry name" value="PEPTIDE N-GLYCANASE PNGASE -RELATED"/>
    <property type="match status" value="1"/>
</dbReference>
<comment type="caution">
    <text evidence="6">The sequence shown here is derived from an EMBL/GenBank/DDBJ whole genome shotgun (WGS) entry which is preliminary data.</text>
</comment>
<evidence type="ECO:0000256" key="3">
    <source>
        <dbReference type="ARBA" id="ARBA00022837"/>
    </source>
</evidence>
<dbReference type="GO" id="GO:0000224">
    <property type="term" value="F:peptide-N4-(N-acetyl-beta-glucosaminyl)asparagine amidase activity"/>
    <property type="evidence" value="ECO:0007669"/>
    <property type="project" value="TreeGrafter"/>
</dbReference>
<evidence type="ECO:0000259" key="4">
    <source>
        <dbReference type="Pfam" id="PF07971"/>
    </source>
</evidence>
<comment type="subunit">
    <text evidence="2">Monomer.</text>
</comment>
<sequence length="786" mass="87156">MKHRIIALAALVGLFSSSCGTDRDAGKTAEKQNAAAQELTPAEYVNPLIGASTSTGKAGIYHGLGKTFPGATTPYGLVQVSPNTITGGDNGSGYSYEHTSIEGFAFTQMSGIGWYGDLGNFLVTPTTGTLHTARGKEGVAGSGYRSGYSKKEEKAAAGYYAATLTDYNIKAEMTAAPHSGMLRFTFPENKKSRIQIDLARRVGGTSTRQYVQVVDNHTIKGWMKCTPDGGGWGNGDGHADYTVYFYAQFSKPFKKLGAWKADIPKNWTRKREDIESDRYQERVAKAAILDSVTTLEGDHLGVFAEYETRKDDPILFKSGISFVSMDGAEKNLQKEISGWDFDGLHKQAVGLWNNALSAMNVSGGSDEDKHIFYTALYHTMIDPRMFADVDGSFTGGDGKIHQSNDYTRRTIFSGWDVFRSQFPLQTLINPKLVNDMVHSLLSLADERKKPYLERWEMLNAYSGCMIGNPALSVIADANSKGIARFDKEKALKYAVQTSNEFGNGERGFTVEPFGISNTLEYAYTEWCTSALAKSLGKSDIAKVFEKRGQSYRNIFDKTKGWFRPKDKAGNWQPWPAEGRMQDGYGCVESNPYQQGWFVPQDIPGMVTLMGGSEKVATDLTTFFDKVPENMMWNGYYNHANEPVHHVPFLFNCVGKPWLTQKWTREICRRAYHNSVEGLVGNEDVGQMSAWYVLAASGLYQVCPGKNRFEITSPVFEKVTLRLDPAYAKGKDFTIIAHENSPKNVYIQSAKLNGKAHNQCYLDYNDIAAGGTLELTMGPQPNQKFRK</sequence>
<gene>
    <name evidence="6" type="ORF">FEN17_00085</name>
</gene>
<dbReference type="InterPro" id="IPR008928">
    <property type="entry name" value="6-hairpin_glycosidase_sf"/>
</dbReference>
<evidence type="ECO:0000256" key="1">
    <source>
        <dbReference type="ARBA" id="ARBA00001913"/>
    </source>
</evidence>
<dbReference type="NCBIfam" id="TIGR01180">
    <property type="entry name" value="aman2_put"/>
    <property type="match status" value="1"/>
</dbReference>
<dbReference type="InterPro" id="IPR041371">
    <property type="entry name" value="GH92_N"/>
</dbReference>
<dbReference type="InterPro" id="IPR050883">
    <property type="entry name" value="PNGase"/>
</dbReference>
<dbReference type="InterPro" id="IPR014718">
    <property type="entry name" value="GH-type_carb-bd"/>
</dbReference>
<dbReference type="GO" id="GO:0006516">
    <property type="term" value="P:glycoprotein catabolic process"/>
    <property type="evidence" value="ECO:0007669"/>
    <property type="project" value="TreeGrafter"/>
</dbReference>